<dbReference type="Gene3D" id="3.40.309.10">
    <property type="entry name" value="Aldehyde Dehydrogenase, Chain A, domain 2"/>
    <property type="match status" value="1"/>
</dbReference>
<name>A0A401QKR2_SCYTO</name>
<dbReference type="Proteomes" id="UP000288216">
    <property type="component" value="Unassembled WGS sequence"/>
</dbReference>
<dbReference type="AlphaFoldDB" id="A0A401QKR2"/>
<sequence>MGHSEGICHVYLDSDANIEKAIKIGESGLAIEPEGKQVSPKCYRP</sequence>
<organism evidence="1 2">
    <name type="scientific">Scyliorhinus torazame</name>
    <name type="common">Cloudy catshark</name>
    <name type="synonym">Catulus torazame</name>
    <dbReference type="NCBI Taxonomy" id="75743"/>
    <lineage>
        <taxon>Eukaryota</taxon>
        <taxon>Metazoa</taxon>
        <taxon>Chordata</taxon>
        <taxon>Craniata</taxon>
        <taxon>Vertebrata</taxon>
        <taxon>Chondrichthyes</taxon>
        <taxon>Elasmobranchii</taxon>
        <taxon>Galeomorphii</taxon>
        <taxon>Galeoidea</taxon>
        <taxon>Carcharhiniformes</taxon>
        <taxon>Scyliorhinidae</taxon>
        <taxon>Scyliorhinus</taxon>
    </lineage>
</organism>
<reference evidence="1 2" key="1">
    <citation type="journal article" date="2018" name="Nat. Ecol. Evol.">
        <title>Shark genomes provide insights into elasmobranch evolution and the origin of vertebrates.</title>
        <authorList>
            <person name="Hara Y"/>
            <person name="Yamaguchi K"/>
            <person name="Onimaru K"/>
            <person name="Kadota M"/>
            <person name="Koyanagi M"/>
            <person name="Keeley SD"/>
            <person name="Tatsumi K"/>
            <person name="Tanaka K"/>
            <person name="Motone F"/>
            <person name="Kageyama Y"/>
            <person name="Nozu R"/>
            <person name="Adachi N"/>
            <person name="Nishimura O"/>
            <person name="Nakagawa R"/>
            <person name="Tanegashima C"/>
            <person name="Kiyatake I"/>
            <person name="Matsumoto R"/>
            <person name="Murakumo K"/>
            <person name="Nishida K"/>
            <person name="Terakita A"/>
            <person name="Kuratani S"/>
            <person name="Sato K"/>
            <person name="Hyodo S Kuraku.S."/>
        </authorList>
    </citation>
    <scope>NUCLEOTIDE SEQUENCE [LARGE SCALE GENOMIC DNA]</scope>
</reference>
<accession>A0A401QKR2</accession>
<proteinExistence type="predicted"/>
<protein>
    <submittedName>
        <fullName evidence="1">Uncharacterized protein</fullName>
    </submittedName>
</protein>
<dbReference type="OrthoDB" id="1934954at2759"/>
<keyword evidence="2" id="KW-1185">Reference proteome</keyword>
<comment type="caution">
    <text evidence="1">The sequence shown here is derived from an EMBL/GenBank/DDBJ whole genome shotgun (WGS) entry which is preliminary data.</text>
</comment>
<evidence type="ECO:0000313" key="2">
    <source>
        <dbReference type="Proteomes" id="UP000288216"/>
    </source>
</evidence>
<dbReference type="EMBL" id="BFAA01237601">
    <property type="protein sequence ID" value="GCB86011.1"/>
    <property type="molecule type" value="Genomic_DNA"/>
</dbReference>
<evidence type="ECO:0000313" key="1">
    <source>
        <dbReference type="EMBL" id="GCB86011.1"/>
    </source>
</evidence>
<dbReference type="GO" id="GO:0016620">
    <property type="term" value="F:oxidoreductase activity, acting on the aldehyde or oxo group of donors, NAD or NADP as acceptor"/>
    <property type="evidence" value="ECO:0007669"/>
    <property type="project" value="InterPro"/>
</dbReference>
<feature type="non-terminal residue" evidence="1">
    <location>
        <position position="45"/>
    </location>
</feature>
<gene>
    <name evidence="1" type="ORF">scyTo_0026760</name>
</gene>
<dbReference type="InterPro" id="IPR016163">
    <property type="entry name" value="Ald_DH_C"/>
</dbReference>